<name>A0A3G3IIJ3_9ARCH</name>
<organism evidence="1 2">
    <name type="scientific">Methanomethylophilus alvi</name>
    <dbReference type="NCBI Taxonomy" id="1291540"/>
    <lineage>
        <taxon>Archaea</taxon>
        <taxon>Methanobacteriati</taxon>
        <taxon>Thermoplasmatota</taxon>
        <taxon>Thermoplasmata</taxon>
        <taxon>Methanomassiliicoccales</taxon>
        <taxon>Methanomethylophilaceae</taxon>
        <taxon>Methanomethylophilus</taxon>
    </lineage>
</organism>
<dbReference type="EMBL" id="CP017686">
    <property type="protein sequence ID" value="AYQ55655.1"/>
    <property type="molecule type" value="Genomic_DNA"/>
</dbReference>
<reference evidence="1 2" key="1">
    <citation type="submission" date="2016-10" db="EMBL/GenBank/DDBJ databases">
        <title>Complete genome of the TMA-utilizing, human hosted archaeon Methanomethylophilus alvus Gen. nov, sp. nov., strain Mx-05, derived from a pure culture.</title>
        <authorList>
            <person name="Brugere J.-F."/>
            <person name="Ben Hania W."/>
            <person name="Chaudhary P.P."/>
            <person name="Gaci N."/>
            <person name="Borrel G."/>
            <person name="Cao Van Tuat L."/>
            <person name="Fardeau M.-L."/>
            <person name="Harris H.M.B."/>
            <person name="O'Toole P.W."/>
            <person name="Ollivier B."/>
        </authorList>
    </citation>
    <scope>NUCLEOTIDE SEQUENCE [LARGE SCALE GENOMIC DNA]</scope>
    <source>
        <strain evidence="1 2">Mx-05</strain>
    </source>
</reference>
<sequence>MSPAQVLENDRTVFRRVWFCKSLQPLQSGRNIIQLSDELFAVVQNAGGIDSFMYIDSNEFHGLLPSFDICN</sequence>
<evidence type="ECO:0000313" key="1">
    <source>
        <dbReference type="EMBL" id="AYQ55655.1"/>
    </source>
</evidence>
<protein>
    <submittedName>
        <fullName evidence="1">Uncharacterized protein</fullName>
    </submittedName>
</protein>
<evidence type="ECO:0000313" key="2">
    <source>
        <dbReference type="Proteomes" id="UP000273278"/>
    </source>
</evidence>
<accession>A0A3G3IIJ3</accession>
<proteinExistence type="predicted"/>
<gene>
    <name evidence="1" type="ORF">BKD89_07615</name>
</gene>
<dbReference type="AlphaFoldDB" id="A0A3G3IIJ3"/>
<dbReference type="Proteomes" id="UP000273278">
    <property type="component" value="Chromosome"/>
</dbReference>